<protein>
    <recommendedName>
        <fullName evidence="2">Cytochrome oxidase subunit I profile domain-containing protein</fullName>
    </recommendedName>
</protein>
<feature type="transmembrane region" description="Helical" evidence="1">
    <location>
        <begin position="491"/>
        <end position="513"/>
    </location>
</feature>
<feature type="transmembrane region" description="Helical" evidence="1">
    <location>
        <begin position="265"/>
        <end position="290"/>
    </location>
</feature>
<dbReference type="GO" id="GO:0022904">
    <property type="term" value="P:respiratory electron transport chain"/>
    <property type="evidence" value="ECO:0007669"/>
    <property type="project" value="TreeGrafter"/>
</dbReference>
<dbReference type="PANTHER" id="PTHR10422">
    <property type="entry name" value="CYTOCHROME C OXIDASE SUBUNIT 1"/>
    <property type="match status" value="1"/>
</dbReference>
<dbReference type="SUPFAM" id="SSF81442">
    <property type="entry name" value="Cytochrome c oxidase subunit I-like"/>
    <property type="match status" value="1"/>
</dbReference>
<dbReference type="AlphaFoldDB" id="A0A381S7F6"/>
<feature type="transmembrane region" description="Helical" evidence="1">
    <location>
        <begin position="24"/>
        <end position="46"/>
    </location>
</feature>
<dbReference type="GO" id="GO:0015990">
    <property type="term" value="P:electron transport coupled proton transport"/>
    <property type="evidence" value="ECO:0007669"/>
    <property type="project" value="TreeGrafter"/>
</dbReference>
<evidence type="ECO:0000259" key="2">
    <source>
        <dbReference type="PROSITE" id="PS50855"/>
    </source>
</evidence>
<proteinExistence type="predicted"/>
<feature type="transmembrane region" description="Helical" evidence="1">
    <location>
        <begin position="448"/>
        <end position="471"/>
    </location>
</feature>
<accession>A0A381S7F6</accession>
<feature type="transmembrane region" description="Helical" evidence="1">
    <location>
        <begin position="407"/>
        <end position="427"/>
    </location>
</feature>
<dbReference type="GO" id="GO:0020037">
    <property type="term" value="F:heme binding"/>
    <property type="evidence" value="ECO:0007669"/>
    <property type="project" value="InterPro"/>
</dbReference>
<dbReference type="Pfam" id="PF00115">
    <property type="entry name" value="COX1"/>
    <property type="match status" value="1"/>
</dbReference>
<keyword evidence="1" id="KW-1133">Transmembrane helix</keyword>
<dbReference type="Gene3D" id="1.20.210.10">
    <property type="entry name" value="Cytochrome c oxidase-like, subunit I domain"/>
    <property type="match status" value="1"/>
</dbReference>
<feature type="transmembrane region" description="Helical" evidence="1">
    <location>
        <begin position="369"/>
        <end position="392"/>
    </location>
</feature>
<name>A0A381S7F6_9ZZZZ</name>
<keyword evidence="1" id="KW-0812">Transmembrane</keyword>
<feature type="transmembrane region" description="Helical" evidence="1">
    <location>
        <begin position="333"/>
        <end position="357"/>
    </location>
</feature>
<dbReference type="InterPro" id="IPR023616">
    <property type="entry name" value="Cyt_c_oxase-like_su1_dom"/>
</dbReference>
<gene>
    <name evidence="3" type="ORF">METZ01_LOCUS52860</name>
</gene>
<dbReference type="InterPro" id="IPR036927">
    <property type="entry name" value="Cyt_c_oxase-like_su1_sf"/>
</dbReference>
<dbReference type="PRINTS" id="PR01165">
    <property type="entry name" value="CYCOXIDASEI"/>
</dbReference>
<organism evidence="3">
    <name type="scientific">marine metagenome</name>
    <dbReference type="NCBI Taxonomy" id="408172"/>
    <lineage>
        <taxon>unclassified sequences</taxon>
        <taxon>metagenomes</taxon>
        <taxon>ecological metagenomes</taxon>
    </lineage>
</organism>
<dbReference type="GO" id="GO:0009060">
    <property type="term" value="P:aerobic respiration"/>
    <property type="evidence" value="ECO:0007669"/>
    <property type="project" value="InterPro"/>
</dbReference>
<evidence type="ECO:0000256" key="1">
    <source>
        <dbReference type="SAM" id="Phobius"/>
    </source>
</evidence>
<feature type="transmembrane region" description="Helical" evidence="1">
    <location>
        <begin position="165"/>
        <end position="190"/>
    </location>
</feature>
<feature type="transmembrane region" description="Helical" evidence="1">
    <location>
        <begin position="302"/>
        <end position="321"/>
    </location>
</feature>
<feature type="domain" description="Cytochrome oxidase subunit I profile" evidence="2">
    <location>
        <begin position="12"/>
        <end position="550"/>
    </location>
</feature>
<feature type="transmembrane region" description="Helical" evidence="1">
    <location>
        <begin position="86"/>
        <end position="105"/>
    </location>
</feature>
<feature type="transmembrane region" description="Helical" evidence="1">
    <location>
        <begin position="125"/>
        <end position="144"/>
    </location>
</feature>
<dbReference type="InterPro" id="IPR000883">
    <property type="entry name" value="Cyt_C_Oxase_1"/>
</dbReference>
<feature type="transmembrane region" description="Helical" evidence="1">
    <location>
        <begin position="202"/>
        <end position="221"/>
    </location>
</feature>
<keyword evidence="1" id="KW-0472">Membrane</keyword>
<evidence type="ECO:0000313" key="3">
    <source>
        <dbReference type="EMBL" id="SVA00006.1"/>
    </source>
</evidence>
<reference evidence="3" key="1">
    <citation type="submission" date="2018-05" db="EMBL/GenBank/DDBJ databases">
        <authorList>
            <person name="Lanie J.A."/>
            <person name="Ng W.-L."/>
            <person name="Kazmierczak K.M."/>
            <person name="Andrzejewski T.M."/>
            <person name="Davidsen T.M."/>
            <person name="Wayne K.J."/>
            <person name="Tettelin H."/>
            <person name="Glass J.I."/>
            <person name="Rusch D."/>
            <person name="Podicherti R."/>
            <person name="Tsui H.-C.T."/>
            <person name="Winkler M.E."/>
        </authorList>
    </citation>
    <scope>NUCLEOTIDE SEQUENCE</scope>
</reference>
<dbReference type="PANTHER" id="PTHR10422:SF18">
    <property type="entry name" value="CYTOCHROME C OXIDASE SUBUNIT 1"/>
    <property type="match status" value="1"/>
</dbReference>
<dbReference type="GO" id="GO:0016020">
    <property type="term" value="C:membrane"/>
    <property type="evidence" value="ECO:0007669"/>
    <property type="project" value="InterPro"/>
</dbReference>
<dbReference type="PROSITE" id="PS50855">
    <property type="entry name" value="COX1"/>
    <property type="match status" value="1"/>
</dbReference>
<sequence length="570" mass="63170">MSYDSHHKKENFIQKYIFSVDHKIIGLQYGITSLLFLLFGFSLMLIMRWQLAYPETPVPLIGSLLGETGILLPEIYNSLGAMHGTIMIFLGVVPLAVGAFGNYIVPLQIGAPDMAFPKLNAASYWSFFVGGVIMIASFFTPEGTARSGWTSYPPLSIFESGQTMWLLGMVFLITSSLLGSINFIVTIVQLRAPGLSWFRLPFFVWAQFVTSFLLVLAFPPLEAAAVLQLMDRVAGTSFFLPSGLVYAGSVVDVSGSGSPLLWQHLFWFLAHPEVYVLILPAMGIVGEILANNTRKPLWGYKSLVYATVFLGFMSFIVWAHHMFLTGMGTTMSAFFQTTTMIISIPSVVILTSFFISLWGGSIRFNTPMLFALAFLPMFGIGGLTGLPLGFAASDIHLHDTYYVIGHFHYVVAPGTIFGLFAGIYYWFPKVTGRKMSEALGKLHFWPSLVFMNGIFMPMFIQGLAGVSRRLWDGGQLYAHAQGVLQWNEFMSISAFCLAAAQIPFILNVLMSLFNGQKVDRNPWGATTVEWSAPSPPLPHVNFEEPLEIYRGPYEYSVPGANKDFSSQTVK</sequence>
<dbReference type="GO" id="GO:0004129">
    <property type="term" value="F:cytochrome-c oxidase activity"/>
    <property type="evidence" value="ECO:0007669"/>
    <property type="project" value="InterPro"/>
</dbReference>
<dbReference type="EMBL" id="UINC01002759">
    <property type="protein sequence ID" value="SVA00006.1"/>
    <property type="molecule type" value="Genomic_DNA"/>
</dbReference>